<feature type="non-terminal residue" evidence="1">
    <location>
        <position position="107"/>
    </location>
</feature>
<sequence>QDDYIDNTDTLGTSMKENYLLFEAYLAEFELYELFDENSIESEVSGITLSCFLSSKNANSSKIVKQPLKRQRTDPIWTIIEETIDKNYCNPILKEKYLNEEDLVEIN</sequence>
<accession>A0ABN7X198</accession>
<organism evidence="1 2">
    <name type="scientific">Gigaspora margarita</name>
    <dbReference type="NCBI Taxonomy" id="4874"/>
    <lineage>
        <taxon>Eukaryota</taxon>
        <taxon>Fungi</taxon>
        <taxon>Fungi incertae sedis</taxon>
        <taxon>Mucoromycota</taxon>
        <taxon>Glomeromycotina</taxon>
        <taxon>Glomeromycetes</taxon>
        <taxon>Diversisporales</taxon>
        <taxon>Gigasporaceae</taxon>
        <taxon>Gigaspora</taxon>
    </lineage>
</organism>
<dbReference type="Proteomes" id="UP000789901">
    <property type="component" value="Unassembled WGS sequence"/>
</dbReference>
<feature type="non-terminal residue" evidence="1">
    <location>
        <position position="1"/>
    </location>
</feature>
<protein>
    <submittedName>
        <fullName evidence="1">34809_t:CDS:1</fullName>
    </submittedName>
</protein>
<gene>
    <name evidence="1" type="ORF">GMARGA_LOCUS37733</name>
</gene>
<name>A0ABN7X198_GIGMA</name>
<proteinExistence type="predicted"/>
<dbReference type="EMBL" id="CAJVQB010080232">
    <property type="protein sequence ID" value="CAG8845606.1"/>
    <property type="molecule type" value="Genomic_DNA"/>
</dbReference>
<keyword evidence="2" id="KW-1185">Reference proteome</keyword>
<comment type="caution">
    <text evidence="1">The sequence shown here is derived from an EMBL/GenBank/DDBJ whole genome shotgun (WGS) entry which is preliminary data.</text>
</comment>
<evidence type="ECO:0000313" key="2">
    <source>
        <dbReference type="Proteomes" id="UP000789901"/>
    </source>
</evidence>
<reference evidence="1 2" key="1">
    <citation type="submission" date="2021-06" db="EMBL/GenBank/DDBJ databases">
        <authorList>
            <person name="Kallberg Y."/>
            <person name="Tangrot J."/>
            <person name="Rosling A."/>
        </authorList>
    </citation>
    <scope>NUCLEOTIDE SEQUENCE [LARGE SCALE GENOMIC DNA]</scope>
    <source>
        <strain evidence="1 2">120-4 pot B 10/14</strain>
    </source>
</reference>
<evidence type="ECO:0000313" key="1">
    <source>
        <dbReference type="EMBL" id="CAG8845606.1"/>
    </source>
</evidence>